<dbReference type="InterPro" id="IPR050708">
    <property type="entry name" value="T6SS_VgrG/RHS"/>
</dbReference>
<proteinExistence type="predicted"/>
<dbReference type="InterPro" id="IPR021225">
    <property type="entry name" value="Tlde1_dom"/>
</dbReference>
<dbReference type="PRINTS" id="PR00394">
    <property type="entry name" value="RHSPROTEIN"/>
</dbReference>
<keyword evidence="4" id="KW-1185">Reference proteome</keyword>
<dbReference type="Proteomes" id="UP001172778">
    <property type="component" value="Unassembled WGS sequence"/>
</dbReference>
<dbReference type="PANTHER" id="PTHR32305">
    <property type="match status" value="1"/>
</dbReference>
<dbReference type="Pfam" id="PF03527">
    <property type="entry name" value="RHS"/>
    <property type="match status" value="1"/>
</dbReference>
<name>A0ABT7E6F4_9NEIS</name>
<dbReference type="PANTHER" id="PTHR32305:SF15">
    <property type="entry name" value="PROTEIN RHSA-RELATED"/>
    <property type="match status" value="1"/>
</dbReference>
<evidence type="ECO:0000313" key="4">
    <source>
        <dbReference type="Proteomes" id="UP001172778"/>
    </source>
</evidence>
<dbReference type="NCBIfam" id="TIGR03696">
    <property type="entry name" value="Rhs_assc_core"/>
    <property type="match status" value="1"/>
</dbReference>
<reference evidence="3" key="1">
    <citation type="submission" date="2023-03" db="EMBL/GenBank/DDBJ databases">
        <title>Chitinimonas shenzhenensis gen. nov., sp. nov., a novel member of family Burkholderiaceae isolated from activated sludge collected in Shen Zhen, China.</title>
        <authorList>
            <person name="Wang X."/>
        </authorList>
    </citation>
    <scope>NUCLEOTIDE SEQUENCE</scope>
    <source>
        <strain evidence="3">DQS-5</strain>
    </source>
</reference>
<organism evidence="3 4">
    <name type="scientific">Parachitinimonas caeni</name>
    <dbReference type="NCBI Taxonomy" id="3031301"/>
    <lineage>
        <taxon>Bacteria</taxon>
        <taxon>Pseudomonadati</taxon>
        <taxon>Pseudomonadota</taxon>
        <taxon>Betaproteobacteria</taxon>
        <taxon>Neisseriales</taxon>
        <taxon>Chitinibacteraceae</taxon>
        <taxon>Parachitinimonas</taxon>
    </lineage>
</organism>
<accession>A0ABT7E6F4</accession>
<feature type="domain" description="RHS protein conserved region" evidence="1">
    <location>
        <begin position="133"/>
        <end position="168"/>
    </location>
</feature>
<feature type="domain" description="Tlde1" evidence="2">
    <location>
        <begin position="266"/>
        <end position="357"/>
    </location>
</feature>
<protein>
    <submittedName>
        <fullName evidence="3">RHS repeat-associated core domain-containing protein</fullName>
    </submittedName>
</protein>
<evidence type="ECO:0000259" key="1">
    <source>
        <dbReference type="Pfam" id="PF03527"/>
    </source>
</evidence>
<dbReference type="Pfam" id="PF10908">
    <property type="entry name" value="Tlde1_dom"/>
    <property type="match status" value="1"/>
</dbReference>
<dbReference type="RefSeq" id="WP_284102826.1">
    <property type="nucleotide sequence ID" value="NZ_JARRAF010000039.1"/>
</dbReference>
<dbReference type="NCBIfam" id="TIGR01643">
    <property type="entry name" value="YD_repeat_2x"/>
    <property type="match status" value="1"/>
</dbReference>
<feature type="non-terminal residue" evidence="3">
    <location>
        <position position="1"/>
    </location>
</feature>
<gene>
    <name evidence="3" type="ORF">PZA18_20915</name>
</gene>
<evidence type="ECO:0000259" key="2">
    <source>
        <dbReference type="Pfam" id="PF10908"/>
    </source>
</evidence>
<comment type="caution">
    <text evidence="3">The sequence shown here is derived from an EMBL/GenBank/DDBJ whole genome shotgun (WGS) entry which is preliminary data.</text>
</comment>
<dbReference type="InterPro" id="IPR001826">
    <property type="entry name" value="RHS"/>
</dbReference>
<evidence type="ECO:0000313" key="3">
    <source>
        <dbReference type="EMBL" id="MDK2126507.1"/>
    </source>
</evidence>
<dbReference type="EMBL" id="JARRAF010000039">
    <property type="protein sequence ID" value="MDK2126507.1"/>
    <property type="molecule type" value="Genomic_DNA"/>
</dbReference>
<dbReference type="InterPro" id="IPR022385">
    <property type="entry name" value="Rhs_assc_core"/>
</dbReference>
<sequence>GNRIDFDGAIDYRYDAHGNLVERYDHAGPCRLHLGYDGLHQLHCSKRTEHDGQSRTTWYDYDAFGRRIAKQTGDQITWYGWDGDRLCLIDNPDRQSRIVYRPGSFTPLLRLDTAKPPKQAAWKPPQAPKTGCYLFHTDHLGTPYALTDPDGQRVWQAQIDPWGQLLNESGPLQGDQPLRLPGQWQDEETGFHYNRFRYYDPKLGRYVTQDPVGWHGGTNAYTYADNSPLSRTDALGLASCHYSISAHSLTCFSDSGDKSATVGPIGVFSGAEGNSQNNPAASNVPFEGPIPVDKYKIQPHQSKPEFYNLVPQNTTSETRYNGAMALCVVGLARCDFQLHPGSVSQGCITVDKFNKEQIKNYRDIQKIINADSASTLQVYR</sequence>
<dbReference type="Gene3D" id="2.180.10.10">
    <property type="entry name" value="RHS repeat-associated core"/>
    <property type="match status" value="1"/>
</dbReference>
<dbReference type="InterPro" id="IPR006530">
    <property type="entry name" value="YD"/>
</dbReference>